<dbReference type="AlphaFoldDB" id="A0A5S9M1L2"/>
<protein>
    <recommendedName>
        <fullName evidence="1">NADP-dependent oxidoreductase domain-containing protein</fullName>
    </recommendedName>
</protein>
<feature type="domain" description="NADP-dependent oxidoreductase" evidence="1">
    <location>
        <begin position="6"/>
        <end position="73"/>
    </location>
</feature>
<evidence type="ECO:0000313" key="3">
    <source>
        <dbReference type="Proteomes" id="UP000464658"/>
    </source>
</evidence>
<dbReference type="Gene3D" id="3.20.20.100">
    <property type="entry name" value="NADP-dependent oxidoreductase domain"/>
    <property type="match status" value="1"/>
</dbReference>
<dbReference type="Pfam" id="PF00248">
    <property type="entry name" value="Aldo_ket_red"/>
    <property type="match status" value="1"/>
</dbReference>
<dbReference type="SUPFAM" id="SSF51430">
    <property type="entry name" value="NAD(P)-linked oxidoreductase"/>
    <property type="match status" value="1"/>
</dbReference>
<name>A0A5S9M1L2_BACIA</name>
<dbReference type="EMBL" id="AP021906">
    <property type="protein sequence ID" value="BBP86871.1"/>
    <property type="molecule type" value="Genomic_DNA"/>
</dbReference>
<reference evidence="2 3" key="1">
    <citation type="submission" date="2019-12" db="EMBL/GenBank/DDBJ databases">
        <title>Full genome sequence of a Bacillus safensis strain isolated from commercially available natto in Indonesia.</title>
        <authorList>
            <person name="Yoshida M."/>
            <person name="Uomi M."/>
            <person name="Waturangi D."/>
            <person name="Ekaputri J.J."/>
            <person name="Setiamarga D.H.E."/>
        </authorList>
    </citation>
    <scope>NUCLEOTIDE SEQUENCE [LARGE SCALE GENOMIC DNA]</scope>
    <source>
        <strain evidence="2 3">IDN1</strain>
    </source>
</reference>
<evidence type="ECO:0000313" key="2">
    <source>
        <dbReference type="EMBL" id="BBP86871.1"/>
    </source>
</evidence>
<dbReference type="InterPro" id="IPR023210">
    <property type="entry name" value="NADP_OxRdtase_dom"/>
</dbReference>
<accession>A0A5S9M1L2</accession>
<dbReference type="InterPro" id="IPR036812">
    <property type="entry name" value="NAD(P)_OxRdtase_dom_sf"/>
</dbReference>
<gene>
    <name evidence="2" type="ORF">BsIDN1_04890</name>
</gene>
<evidence type="ECO:0000259" key="1">
    <source>
        <dbReference type="Pfam" id="PF00248"/>
    </source>
</evidence>
<sequence length="79" mass="8596">MTGKFTKDATFDDIRAKDPLFQGDAFLSNLEKSRQAKKAIAQSKNAETAHVALAWLLAQDGIDAIIPGAKNEQTKCCKT</sequence>
<dbReference type="Proteomes" id="UP000464658">
    <property type="component" value="Chromosome"/>
</dbReference>
<organism evidence="2 3">
    <name type="scientific">Bacillus safensis</name>
    <dbReference type="NCBI Taxonomy" id="561879"/>
    <lineage>
        <taxon>Bacteria</taxon>
        <taxon>Bacillati</taxon>
        <taxon>Bacillota</taxon>
        <taxon>Bacilli</taxon>
        <taxon>Bacillales</taxon>
        <taxon>Bacillaceae</taxon>
        <taxon>Bacillus</taxon>
    </lineage>
</organism>
<proteinExistence type="predicted"/>